<gene>
    <name evidence="2" type="ORF">FLK61_28845</name>
</gene>
<dbReference type="Proteomes" id="UP000318138">
    <property type="component" value="Chromosome"/>
</dbReference>
<protein>
    <submittedName>
        <fullName evidence="2">DUF3267 domain-containing protein</fullName>
    </submittedName>
</protein>
<dbReference type="KEGG" id="psua:FLK61_28845"/>
<dbReference type="Pfam" id="PF11667">
    <property type="entry name" value="DUF3267"/>
    <property type="match status" value="1"/>
</dbReference>
<organism evidence="2 3">
    <name type="scientific">Paenalkalicoccus suaedae</name>
    <dbReference type="NCBI Taxonomy" id="2592382"/>
    <lineage>
        <taxon>Bacteria</taxon>
        <taxon>Bacillati</taxon>
        <taxon>Bacillota</taxon>
        <taxon>Bacilli</taxon>
        <taxon>Bacillales</taxon>
        <taxon>Bacillaceae</taxon>
        <taxon>Paenalkalicoccus</taxon>
    </lineage>
</organism>
<proteinExistence type="predicted"/>
<keyword evidence="1" id="KW-1133">Transmembrane helix</keyword>
<keyword evidence="3" id="KW-1185">Reference proteome</keyword>
<dbReference type="RefSeq" id="WP_176008782.1">
    <property type="nucleotide sequence ID" value="NZ_CP041372.2"/>
</dbReference>
<dbReference type="AlphaFoldDB" id="A0A859FCF5"/>
<sequence>MNCVKSVSIEQEIGKGRMWFLSIAMTLAYFMIFYTVFSTFVVNAPMIDHGFFVLTVALLLTLPLHSFLHCLPIWLVGKKATFGLKRNHWPYFCYSTRQPLSKQISLIATISPALFITAGSILAAIMFPQYLHYISMVSALNFGLCLHDFFTFKQISSAPSESVIEENQRGFYVLIKGQE</sequence>
<evidence type="ECO:0000313" key="2">
    <source>
        <dbReference type="EMBL" id="QKS70747.1"/>
    </source>
</evidence>
<reference evidence="3" key="1">
    <citation type="submission" date="2019-07" db="EMBL/GenBank/DDBJ databases">
        <title>Bacillus alkalisoli sp. nov. isolated from saline soil.</title>
        <authorList>
            <person name="Sun J.-Q."/>
            <person name="Xu L."/>
        </authorList>
    </citation>
    <scope>NUCLEOTIDE SEQUENCE [LARGE SCALE GENOMIC DNA]</scope>
    <source>
        <strain evidence="3">M4U3P1</strain>
    </source>
</reference>
<dbReference type="InterPro" id="IPR021683">
    <property type="entry name" value="DUF3267"/>
</dbReference>
<keyword evidence="1" id="KW-0812">Transmembrane</keyword>
<feature type="transmembrane region" description="Helical" evidence="1">
    <location>
        <begin position="104"/>
        <end position="127"/>
    </location>
</feature>
<dbReference type="EMBL" id="CP041372">
    <property type="protein sequence ID" value="QKS70747.1"/>
    <property type="molecule type" value="Genomic_DNA"/>
</dbReference>
<keyword evidence="1" id="KW-0472">Membrane</keyword>
<feature type="transmembrane region" description="Helical" evidence="1">
    <location>
        <begin position="49"/>
        <end position="76"/>
    </location>
</feature>
<name>A0A859FCF5_9BACI</name>
<evidence type="ECO:0000256" key="1">
    <source>
        <dbReference type="SAM" id="Phobius"/>
    </source>
</evidence>
<feature type="transmembrane region" description="Helical" evidence="1">
    <location>
        <begin position="18"/>
        <end position="37"/>
    </location>
</feature>
<accession>A0A859FCF5</accession>
<evidence type="ECO:0000313" key="3">
    <source>
        <dbReference type="Proteomes" id="UP000318138"/>
    </source>
</evidence>